<dbReference type="AlphaFoldDB" id="A0A8T0E459"/>
<protein>
    <submittedName>
        <fullName evidence="2">Uncharacterized protein</fullName>
    </submittedName>
</protein>
<feature type="compositionally biased region" description="Basic and acidic residues" evidence="1">
    <location>
        <begin position="10"/>
        <end position="21"/>
    </location>
</feature>
<dbReference type="Proteomes" id="UP000807504">
    <property type="component" value="Unassembled WGS sequence"/>
</dbReference>
<keyword evidence="3" id="KW-1185">Reference proteome</keyword>
<name>A0A8T0E459_ARGBR</name>
<proteinExistence type="predicted"/>
<gene>
    <name evidence="2" type="ORF">HNY73_023103</name>
</gene>
<reference evidence="2" key="2">
    <citation type="submission" date="2020-06" db="EMBL/GenBank/DDBJ databases">
        <authorList>
            <person name="Sheffer M."/>
        </authorList>
    </citation>
    <scope>NUCLEOTIDE SEQUENCE</scope>
</reference>
<feature type="region of interest" description="Disordered" evidence="1">
    <location>
        <begin position="133"/>
        <end position="160"/>
    </location>
</feature>
<comment type="caution">
    <text evidence="2">The sequence shown here is derived from an EMBL/GenBank/DDBJ whole genome shotgun (WGS) entry which is preliminary data.</text>
</comment>
<organism evidence="2 3">
    <name type="scientific">Argiope bruennichi</name>
    <name type="common">Wasp spider</name>
    <name type="synonym">Aranea bruennichi</name>
    <dbReference type="NCBI Taxonomy" id="94029"/>
    <lineage>
        <taxon>Eukaryota</taxon>
        <taxon>Metazoa</taxon>
        <taxon>Ecdysozoa</taxon>
        <taxon>Arthropoda</taxon>
        <taxon>Chelicerata</taxon>
        <taxon>Arachnida</taxon>
        <taxon>Araneae</taxon>
        <taxon>Araneomorphae</taxon>
        <taxon>Entelegynae</taxon>
        <taxon>Araneoidea</taxon>
        <taxon>Araneidae</taxon>
        <taxon>Argiope</taxon>
    </lineage>
</organism>
<evidence type="ECO:0000313" key="2">
    <source>
        <dbReference type="EMBL" id="KAF8765106.1"/>
    </source>
</evidence>
<evidence type="ECO:0000313" key="3">
    <source>
        <dbReference type="Proteomes" id="UP000807504"/>
    </source>
</evidence>
<accession>A0A8T0E459</accession>
<dbReference type="EMBL" id="JABXBU010002231">
    <property type="protein sequence ID" value="KAF8765106.1"/>
    <property type="molecule type" value="Genomic_DNA"/>
</dbReference>
<evidence type="ECO:0000256" key="1">
    <source>
        <dbReference type="SAM" id="MobiDB-lite"/>
    </source>
</evidence>
<reference evidence="2" key="1">
    <citation type="journal article" date="2020" name="bioRxiv">
        <title>Chromosome-level reference genome of the European wasp spider Argiope bruennichi: a resource for studies on range expansion and evolutionary adaptation.</title>
        <authorList>
            <person name="Sheffer M.M."/>
            <person name="Hoppe A."/>
            <person name="Krehenwinkel H."/>
            <person name="Uhl G."/>
            <person name="Kuss A.W."/>
            <person name="Jensen L."/>
            <person name="Jensen C."/>
            <person name="Gillespie R.G."/>
            <person name="Hoff K.J."/>
            <person name="Prost S."/>
        </authorList>
    </citation>
    <scope>NUCLEOTIDE SEQUENCE</scope>
</reference>
<feature type="region of interest" description="Disordered" evidence="1">
    <location>
        <begin position="174"/>
        <end position="196"/>
    </location>
</feature>
<sequence length="196" mass="22093">MSTNTSTETLSKKGPNDRSFELKISPRRKSLDAELYGLGRTLRHLQPPGGTESGIFDAFRLPPVITISSGKVKEYTQSHVFSPPESSPPRPLTPFKETTHYKLFARSPPPEKPIRYKLTYSTVFDFSSIPAKRQPPVKKKNPITGEACLSRDPDIKRKMPIKRNPITFEGIVERRTPSRCKQPPGGRSSIVLEYNE</sequence>
<feature type="region of interest" description="Disordered" evidence="1">
    <location>
        <begin position="1"/>
        <end position="25"/>
    </location>
</feature>